<evidence type="ECO:0000313" key="3">
    <source>
        <dbReference type="Proteomes" id="UP000037558"/>
    </source>
</evidence>
<dbReference type="InterPro" id="IPR052194">
    <property type="entry name" value="MESH1"/>
</dbReference>
<dbReference type="GO" id="GO:0008893">
    <property type="term" value="F:guanosine-3',5'-bis(diphosphate) 3'-diphosphatase activity"/>
    <property type="evidence" value="ECO:0007669"/>
    <property type="project" value="TreeGrafter"/>
</dbReference>
<comment type="caution">
    <text evidence="2">The sequence shown here is derived from an EMBL/GenBank/DDBJ whole genome shotgun (WGS) entry which is preliminary data.</text>
</comment>
<dbReference type="Gene3D" id="1.10.3210.10">
    <property type="entry name" value="Hypothetical protein af1432"/>
    <property type="match status" value="1"/>
</dbReference>
<dbReference type="SUPFAM" id="SSF109604">
    <property type="entry name" value="HD-domain/PDEase-like"/>
    <property type="match status" value="1"/>
</dbReference>
<proteinExistence type="predicted"/>
<dbReference type="RefSeq" id="WP_053402666.1">
    <property type="nucleotide sequence ID" value="NZ_LILC01000023.1"/>
</dbReference>
<evidence type="ECO:0000259" key="1">
    <source>
        <dbReference type="SMART" id="SM00471"/>
    </source>
</evidence>
<dbReference type="Pfam" id="PF13328">
    <property type="entry name" value="HD_4"/>
    <property type="match status" value="1"/>
</dbReference>
<keyword evidence="3" id="KW-1185">Reference proteome</keyword>
<dbReference type="Proteomes" id="UP000037558">
    <property type="component" value="Unassembled WGS sequence"/>
</dbReference>
<dbReference type="PANTHER" id="PTHR46246">
    <property type="entry name" value="GUANOSINE-3',5'-BIS(DIPHOSPHATE) 3'-PYROPHOSPHOHYDROLASE MESH1"/>
    <property type="match status" value="1"/>
</dbReference>
<dbReference type="EMBL" id="LILC01000023">
    <property type="protein sequence ID" value="KOO42866.1"/>
    <property type="molecule type" value="Genomic_DNA"/>
</dbReference>
<dbReference type="OrthoDB" id="9802385at2"/>
<name>A0A0M0KVM0_9BACI</name>
<dbReference type="InterPro" id="IPR003607">
    <property type="entry name" value="HD/PDEase_dom"/>
</dbReference>
<evidence type="ECO:0000313" key="2">
    <source>
        <dbReference type="EMBL" id="KOO42866.1"/>
    </source>
</evidence>
<dbReference type="PATRIC" id="fig|284581.3.peg.2935"/>
<organism evidence="2 3">
    <name type="scientific">Priestia koreensis</name>
    <dbReference type="NCBI Taxonomy" id="284581"/>
    <lineage>
        <taxon>Bacteria</taxon>
        <taxon>Bacillati</taxon>
        <taxon>Bacillota</taxon>
        <taxon>Bacilli</taxon>
        <taxon>Bacillales</taxon>
        <taxon>Bacillaceae</taxon>
        <taxon>Priestia</taxon>
    </lineage>
</organism>
<protein>
    <recommendedName>
        <fullName evidence="1">HD/PDEase domain-containing protein</fullName>
    </recommendedName>
</protein>
<feature type="domain" description="HD/PDEase" evidence="1">
    <location>
        <begin position="23"/>
        <end position="130"/>
    </location>
</feature>
<dbReference type="AlphaFoldDB" id="A0A0M0KVM0"/>
<dbReference type="STRING" id="284581.AMD01_17140"/>
<gene>
    <name evidence="2" type="ORF">AMD01_17140</name>
</gene>
<reference evidence="3" key="1">
    <citation type="submission" date="2015-08" db="EMBL/GenBank/DDBJ databases">
        <title>Fjat-14210 dsm16467.</title>
        <authorList>
            <person name="Liu B."/>
            <person name="Wang J."/>
            <person name="Zhu Y."/>
            <person name="Liu G."/>
            <person name="Chen Q."/>
            <person name="Chen Z."/>
            <person name="Lan J."/>
            <person name="Che J."/>
            <person name="Ge C."/>
            <person name="Shi H."/>
            <person name="Pan Z."/>
            <person name="Liu X."/>
        </authorList>
    </citation>
    <scope>NUCLEOTIDE SEQUENCE [LARGE SCALE GENOMIC DNA]</scope>
    <source>
        <strain evidence="3">DSM 16467</strain>
    </source>
</reference>
<sequence length="183" mass="20944">MNLLDQAIEFAAVAHDGQYRKGTHIPYIMHPVAVGFALQRLGCEEPVVIAAILHDTVEDTEVELIDIETRFGTEVARLVQGVSEEDKGLTWEVRKQHTIEALSEADEGVALITIADKIHNLRCILEEFREKGERVWEKFNRGKALQEWYHRSIYEATSTLQTKAVQQLRSEYKQCIDVIFHAK</sequence>
<accession>A0A0M0KVM0</accession>
<dbReference type="PANTHER" id="PTHR46246:SF1">
    <property type="entry name" value="GUANOSINE-3',5'-BIS(DIPHOSPHATE) 3'-PYROPHOSPHOHYDROLASE MESH1"/>
    <property type="match status" value="1"/>
</dbReference>
<dbReference type="SMART" id="SM00471">
    <property type="entry name" value="HDc"/>
    <property type="match status" value="1"/>
</dbReference>
<dbReference type="CDD" id="cd00077">
    <property type="entry name" value="HDc"/>
    <property type="match status" value="1"/>
</dbReference>